<keyword evidence="2" id="KW-0808">Transferase</keyword>
<name>A0ABQ5I464_9ASTR</name>
<comment type="caution">
    <text evidence="2">The sequence shown here is derived from an EMBL/GenBank/DDBJ whole genome shotgun (WGS) entry which is preliminary data.</text>
</comment>
<dbReference type="GO" id="GO:0003964">
    <property type="term" value="F:RNA-directed DNA polymerase activity"/>
    <property type="evidence" value="ECO:0007669"/>
    <property type="project" value="UniProtKB-KW"/>
</dbReference>
<dbReference type="InterPro" id="IPR000477">
    <property type="entry name" value="RT_dom"/>
</dbReference>
<proteinExistence type="predicted"/>
<dbReference type="PANTHER" id="PTHR33116:SF84">
    <property type="entry name" value="RNA-DIRECTED DNA POLYMERASE"/>
    <property type="match status" value="1"/>
</dbReference>
<dbReference type="EMBL" id="BQNB010020336">
    <property type="protein sequence ID" value="GJT94865.1"/>
    <property type="molecule type" value="Genomic_DNA"/>
</dbReference>
<dbReference type="Proteomes" id="UP001151760">
    <property type="component" value="Unassembled WGS sequence"/>
</dbReference>
<reference evidence="2" key="1">
    <citation type="journal article" date="2022" name="Int. J. Mol. Sci.">
        <title>Draft Genome of Tanacetum Coccineum: Genomic Comparison of Closely Related Tanacetum-Family Plants.</title>
        <authorList>
            <person name="Yamashiro T."/>
            <person name="Shiraishi A."/>
            <person name="Nakayama K."/>
            <person name="Satake H."/>
        </authorList>
    </citation>
    <scope>NUCLEOTIDE SEQUENCE</scope>
</reference>
<gene>
    <name evidence="2" type="ORF">Tco_1090383</name>
</gene>
<evidence type="ECO:0000313" key="3">
    <source>
        <dbReference type="Proteomes" id="UP001151760"/>
    </source>
</evidence>
<protein>
    <submittedName>
        <fullName evidence="2">RNA-directed DNA polymerase, eukaryota, reverse transcriptase zinc-binding domain protein</fullName>
    </submittedName>
</protein>
<evidence type="ECO:0000259" key="1">
    <source>
        <dbReference type="PROSITE" id="PS50878"/>
    </source>
</evidence>
<keyword evidence="2" id="KW-0695">RNA-directed DNA polymerase</keyword>
<accession>A0ABQ5I464</accession>
<sequence>MVGWIITCVTTTAFTISVNAERHEYFTSGRGLRQGEPISPSIFTLVMEVVSLILARNVEQSRVFKFHKGCKEMKLTHLSFVDDLLVLCHGDENSIKVIKDFVKENIKQRILEVLPFKIGKLSVKYLGIPLLAKRLGIKDRKCLVDKVKNEVLDWKNKFVSYVGIVQLIASILSSMQAYSEFVVKIPKTVVKDIDGALKSKEKNDSCTGKALLELRNKVRPFIVHIVDYLVADIIQNGSWNWPIEWSNHILNNILVPRLNENAKDQVAIAEFDCKSSQVCKVAREWNVVMKECNVCDKGCLG</sequence>
<dbReference type="Pfam" id="PF00078">
    <property type="entry name" value="RVT_1"/>
    <property type="match status" value="1"/>
</dbReference>
<organism evidence="2 3">
    <name type="scientific">Tanacetum coccineum</name>
    <dbReference type="NCBI Taxonomy" id="301880"/>
    <lineage>
        <taxon>Eukaryota</taxon>
        <taxon>Viridiplantae</taxon>
        <taxon>Streptophyta</taxon>
        <taxon>Embryophyta</taxon>
        <taxon>Tracheophyta</taxon>
        <taxon>Spermatophyta</taxon>
        <taxon>Magnoliopsida</taxon>
        <taxon>eudicotyledons</taxon>
        <taxon>Gunneridae</taxon>
        <taxon>Pentapetalae</taxon>
        <taxon>asterids</taxon>
        <taxon>campanulids</taxon>
        <taxon>Asterales</taxon>
        <taxon>Asteraceae</taxon>
        <taxon>Asteroideae</taxon>
        <taxon>Anthemideae</taxon>
        <taxon>Anthemidinae</taxon>
        <taxon>Tanacetum</taxon>
    </lineage>
</organism>
<keyword evidence="2" id="KW-0548">Nucleotidyltransferase</keyword>
<keyword evidence="3" id="KW-1185">Reference proteome</keyword>
<feature type="domain" description="Reverse transcriptase" evidence="1">
    <location>
        <begin position="1"/>
        <end position="166"/>
    </location>
</feature>
<dbReference type="InterPro" id="IPR043502">
    <property type="entry name" value="DNA/RNA_pol_sf"/>
</dbReference>
<reference evidence="2" key="2">
    <citation type="submission" date="2022-01" db="EMBL/GenBank/DDBJ databases">
        <authorList>
            <person name="Yamashiro T."/>
            <person name="Shiraishi A."/>
            <person name="Satake H."/>
            <person name="Nakayama K."/>
        </authorList>
    </citation>
    <scope>NUCLEOTIDE SEQUENCE</scope>
</reference>
<dbReference type="PANTHER" id="PTHR33116">
    <property type="entry name" value="REVERSE TRANSCRIPTASE ZINC-BINDING DOMAIN-CONTAINING PROTEIN-RELATED-RELATED"/>
    <property type="match status" value="1"/>
</dbReference>
<dbReference type="SUPFAM" id="SSF56672">
    <property type="entry name" value="DNA/RNA polymerases"/>
    <property type="match status" value="1"/>
</dbReference>
<dbReference type="PROSITE" id="PS50878">
    <property type="entry name" value="RT_POL"/>
    <property type="match status" value="1"/>
</dbReference>
<evidence type="ECO:0000313" key="2">
    <source>
        <dbReference type="EMBL" id="GJT94865.1"/>
    </source>
</evidence>